<dbReference type="SUPFAM" id="SSF49265">
    <property type="entry name" value="Fibronectin type III"/>
    <property type="match status" value="2"/>
</dbReference>
<dbReference type="InterPro" id="IPR036116">
    <property type="entry name" value="FN3_sf"/>
</dbReference>
<name>A0AA97IVJ8_EUBMA</name>
<evidence type="ECO:0000256" key="2">
    <source>
        <dbReference type="SAM" id="SignalP"/>
    </source>
</evidence>
<keyword evidence="5" id="KW-1185">Reference proteome</keyword>
<dbReference type="PANTHER" id="PTHR20859:SF5">
    <property type="entry name" value="INTERFERON GAMMA RECEPTOR 1"/>
    <property type="match status" value="1"/>
</dbReference>
<dbReference type="Gene3D" id="2.60.40.10">
    <property type="entry name" value="Immunoglobulins"/>
    <property type="match status" value="2"/>
</dbReference>
<feature type="chain" id="PRO_5041713824" evidence="2">
    <location>
        <begin position="19"/>
        <end position="414"/>
    </location>
</feature>
<dbReference type="Pfam" id="PF09294">
    <property type="entry name" value="Interfer-bind"/>
    <property type="match status" value="1"/>
</dbReference>
<dbReference type="GeneID" id="129323728"/>
<dbReference type="GO" id="GO:0004896">
    <property type="term" value="F:cytokine receptor activity"/>
    <property type="evidence" value="ECO:0007669"/>
    <property type="project" value="InterPro"/>
</dbReference>
<dbReference type="AlphaFoldDB" id="A0AA97IVJ8"/>
<dbReference type="RefSeq" id="XP_054826341.1">
    <property type="nucleotide sequence ID" value="XM_054970366.1"/>
</dbReference>
<accession>A0AA97IVJ8</accession>
<dbReference type="Proteomes" id="UP001190640">
    <property type="component" value="Chromosome 1"/>
</dbReference>
<dbReference type="CTD" id="3459"/>
<evidence type="ECO:0000313" key="5">
    <source>
        <dbReference type="Proteomes" id="UP001190640"/>
    </source>
</evidence>
<dbReference type="Pfam" id="PF01108">
    <property type="entry name" value="Tissue_fac"/>
    <property type="match status" value="1"/>
</dbReference>
<feature type="domain" description="Fibronectin type-III" evidence="3">
    <location>
        <begin position="17"/>
        <end position="112"/>
    </location>
</feature>
<organism evidence="5 6">
    <name type="scientific">Eublepharis macularius</name>
    <name type="common">Leopard gecko</name>
    <name type="synonym">Cyrtodactylus macularius</name>
    <dbReference type="NCBI Taxonomy" id="481883"/>
    <lineage>
        <taxon>Eukaryota</taxon>
        <taxon>Metazoa</taxon>
        <taxon>Chordata</taxon>
        <taxon>Craniata</taxon>
        <taxon>Vertebrata</taxon>
        <taxon>Euteleostomi</taxon>
        <taxon>Lepidosauria</taxon>
        <taxon>Squamata</taxon>
        <taxon>Bifurcata</taxon>
        <taxon>Gekkota</taxon>
        <taxon>Eublepharidae</taxon>
        <taxon>Eublepharinae</taxon>
        <taxon>Eublepharis</taxon>
    </lineage>
</organism>
<keyword evidence="1" id="KW-1133">Transmembrane helix</keyword>
<gene>
    <name evidence="6" type="primary">IFNGR1</name>
</gene>
<dbReference type="InterPro" id="IPR013783">
    <property type="entry name" value="Ig-like_fold"/>
</dbReference>
<keyword evidence="6" id="KW-0675">Receptor</keyword>
<evidence type="ECO:0000313" key="6">
    <source>
        <dbReference type="RefSeq" id="XP_054826341.1"/>
    </source>
</evidence>
<evidence type="ECO:0000259" key="4">
    <source>
        <dbReference type="Pfam" id="PF09294"/>
    </source>
</evidence>
<reference evidence="6" key="1">
    <citation type="submission" date="2025-08" db="UniProtKB">
        <authorList>
            <consortium name="RefSeq"/>
        </authorList>
    </citation>
    <scope>IDENTIFICATION</scope>
    <source>
        <tissue evidence="6">Blood</tissue>
    </source>
</reference>
<dbReference type="InterPro" id="IPR008355">
    <property type="entry name" value="Interferon_gamma_rcpt_asu"/>
</dbReference>
<dbReference type="InterPro" id="IPR003961">
    <property type="entry name" value="FN3_dom"/>
</dbReference>
<dbReference type="FunFam" id="2.60.40.10:FF:001425">
    <property type="entry name" value="Interferon gamma receptor 1"/>
    <property type="match status" value="1"/>
</dbReference>
<keyword evidence="1" id="KW-0472">Membrane</keyword>
<keyword evidence="1" id="KW-0812">Transmembrane</keyword>
<dbReference type="GO" id="GO:0005886">
    <property type="term" value="C:plasma membrane"/>
    <property type="evidence" value="ECO:0007669"/>
    <property type="project" value="TreeGrafter"/>
</dbReference>
<feature type="domain" description="Interferon/interleukin receptor" evidence="4">
    <location>
        <begin position="126"/>
        <end position="227"/>
    </location>
</feature>
<dbReference type="InterPro" id="IPR015373">
    <property type="entry name" value="Interferon/interleukin_rcp_dom"/>
</dbReference>
<feature type="transmembrane region" description="Helical" evidence="1">
    <location>
        <begin position="238"/>
        <end position="259"/>
    </location>
</feature>
<dbReference type="PANTHER" id="PTHR20859">
    <property type="entry name" value="INTERFERON/INTERLEUKIN RECEPTOR"/>
    <property type="match status" value="1"/>
</dbReference>
<feature type="signal peptide" evidence="2">
    <location>
        <begin position="1"/>
        <end position="18"/>
    </location>
</feature>
<evidence type="ECO:0000259" key="3">
    <source>
        <dbReference type="Pfam" id="PF01108"/>
    </source>
</evidence>
<dbReference type="KEGG" id="emc:129323728"/>
<protein>
    <submittedName>
        <fullName evidence="6">Interferon gamma receptor 1</fullName>
    </submittedName>
</protein>
<keyword evidence="2" id="KW-0732">Signal</keyword>
<evidence type="ECO:0000256" key="1">
    <source>
        <dbReference type="SAM" id="Phobius"/>
    </source>
</evidence>
<dbReference type="InterPro" id="IPR050650">
    <property type="entry name" value="Type-II_Cytokine-TF_Rcpt"/>
</dbReference>
<dbReference type="PRINTS" id="PR01777">
    <property type="entry name" value="INTERFERONGR"/>
</dbReference>
<sequence length="414" mass="45736">MGLARPLVLLALLPLAFGGWPGAEQRQAEVPPPTNVTIQTYNFKTSLHWDYQNMSPKPLFTVKILCYGNSYTEVSSCANISQHYCDLTHKINKECISLWAKVKALAGSRESEYKESESFDPIRDARIGPAKFNLSVEDGEIAVDIEHPLTPYHNVKENLTDFSYKVFLWEKENPQERDEFEADICNMDMCSVSLHVHLGFTYCVSVQGISADNSVTGEESKADCITVPSKRPLDKTGLIIGGVVSCVVVGVVLAIFLACKWAEKRNIPLPKSLVSIVRSIKPVNTFETKAEGKYSAISPFTYNSDEKPMETIDHITEVETIDPNDSGKIAVDSQTIQQAAAEESCESEQSPEASDAYFKSVSGQEEMCNSLLNEDDPRVDVQQPTDLGACRKVSGYDKPHWKCSDTVGDESAVA</sequence>
<dbReference type="GO" id="GO:0019955">
    <property type="term" value="F:cytokine binding"/>
    <property type="evidence" value="ECO:0007669"/>
    <property type="project" value="InterPro"/>
</dbReference>
<proteinExistence type="predicted"/>